<dbReference type="EMBL" id="PGGW01000069">
    <property type="protein sequence ID" value="PJE94481.1"/>
    <property type="molecule type" value="Genomic_DNA"/>
</dbReference>
<protein>
    <submittedName>
        <fullName evidence="1">Uncharacterized protein</fullName>
    </submittedName>
</protein>
<comment type="caution">
    <text evidence="1">The sequence shown here is derived from an EMBL/GenBank/DDBJ whole genome shotgun (WGS) entry which is preliminary data.</text>
</comment>
<evidence type="ECO:0000313" key="2">
    <source>
        <dbReference type="Proteomes" id="UP000230407"/>
    </source>
</evidence>
<keyword evidence="2" id="KW-1185">Reference proteome</keyword>
<sequence length="178" mass="20071">MPLITEYSVKARPDRRVVEVYDEDAHLGDGDALDAAETQVVAGNGYHLYLLSLQPDIEVEVAIRIWDGPREPPPEAEGDAPVSLESETGTLVVGQFTFGPAGEMSLPRPGVYEGCAWWTGRQATADYYDECIRRGVDENWDADRIGRSWRECPVQERYVLDLWYVREPEPVEDADLWA</sequence>
<dbReference type="Proteomes" id="UP000230407">
    <property type="component" value="Unassembled WGS sequence"/>
</dbReference>
<proteinExistence type="predicted"/>
<reference evidence="1 2" key="1">
    <citation type="submission" date="2017-11" db="EMBL/GenBank/DDBJ databases">
        <title>Streptomyces carmine sp. nov., a novel actinomycete isolated from Sophora alopecuroides in Xinjiang, China.</title>
        <authorList>
            <person name="Wang Y."/>
            <person name="Luo X."/>
            <person name="Wan C."/>
            <person name="Zhang L."/>
        </authorList>
    </citation>
    <scope>NUCLEOTIDE SEQUENCE [LARGE SCALE GENOMIC DNA]</scope>
    <source>
        <strain evidence="1 2">TRM SA0054</strain>
    </source>
</reference>
<dbReference type="AlphaFoldDB" id="A0A2M8LR93"/>
<gene>
    <name evidence="1" type="ORF">CUT44_30165</name>
</gene>
<organism evidence="1 2">
    <name type="scientific">Streptomyces carminius</name>
    <dbReference type="NCBI Taxonomy" id="2665496"/>
    <lineage>
        <taxon>Bacteria</taxon>
        <taxon>Bacillati</taxon>
        <taxon>Actinomycetota</taxon>
        <taxon>Actinomycetes</taxon>
        <taxon>Kitasatosporales</taxon>
        <taxon>Streptomycetaceae</taxon>
        <taxon>Streptomyces</taxon>
    </lineage>
</organism>
<accession>A0A2M8LR93</accession>
<dbReference type="RefSeq" id="WP_100205091.1">
    <property type="nucleotide sequence ID" value="NZ_PGGW01000069.1"/>
</dbReference>
<name>A0A2M8LR93_9ACTN</name>
<evidence type="ECO:0000313" key="1">
    <source>
        <dbReference type="EMBL" id="PJE94481.1"/>
    </source>
</evidence>